<gene>
    <name evidence="8" type="ORF">O3H35_01845</name>
    <name evidence="7" type="ORF">O3H54_08425</name>
</gene>
<reference evidence="7" key="1">
    <citation type="submission" date="2022-12" db="EMBL/GenBank/DDBJ databases">
        <title>Reclassification of two methanogenic archaea species isolated from the Kolyma lowland permafrost.</title>
        <authorList>
            <person name="Trubitsyn V.E."/>
            <person name="Rivkina E.M."/>
            <person name="Shcherbakova V.A."/>
        </authorList>
    </citation>
    <scope>NUCLEOTIDE SEQUENCE</scope>
    <source>
        <strain evidence="7">M2</strain>
        <strain evidence="8">MK4</strain>
    </source>
</reference>
<dbReference type="RefSeq" id="WP_048081743.1">
    <property type="nucleotide sequence ID" value="NZ_JAPVER010000020.1"/>
</dbReference>
<feature type="transmembrane region" description="Helical" evidence="6">
    <location>
        <begin position="400"/>
        <end position="420"/>
    </location>
</feature>
<comment type="subcellular location">
    <subcellularLocation>
        <location evidence="1">Cell membrane</location>
        <topology evidence="1">Multi-pass membrane protein</topology>
    </subcellularLocation>
</comment>
<dbReference type="Proteomes" id="UP001068021">
    <property type="component" value="Unassembled WGS sequence"/>
</dbReference>
<feature type="transmembrane region" description="Helical" evidence="6">
    <location>
        <begin position="89"/>
        <end position="112"/>
    </location>
</feature>
<sequence>MRKVVKGSFLNLFGNVLFRIGGYFYRVLIQYLLGVTGYGIVSLVLPLQNVLILIAAAGIPPAVAKYVAEYHAKNDTYMVKQVIKTSAKIMAVMSIIATLLIFFLAEPLAPFLHWQPSIIILFQIIGFITPFSIILGLVRGVFQGYQDMGNLLLTRAFEQIFTIILTVSLILLGFYVLGAVIGTIIGFAIAAVLSLLLFRQKIWKNIKDAKKSLGHINEYGLAKKLLIFSLPVTVVGLAELALFDTGTYIINIFLNETYVGYYNIVSPVSRIPLIISSSIAVAILPAASEALSLKNNHIIQKYVIYSYRYLILVLLPLCALVMLFSQPILAIIFPRAPLAYLVAGNALTILIAAMSFFSIYIVSSSISQGLGKPYLPMYFLILGSIVNLVLTWLLVPLYGLTGAAAATAVATFIIMVFSVWKVLETSNTQLPYVNLVKILFASVLTGLIIGLIPKTVMGLLAALLVFSFIYLFSLAFMGALEKRDLNLLNKIGYRLGPLSGIFMKMNRFLERFVK</sequence>
<evidence type="ECO:0000256" key="5">
    <source>
        <dbReference type="ARBA" id="ARBA00023136"/>
    </source>
</evidence>
<keyword evidence="4 6" id="KW-1133">Transmembrane helix</keyword>
<dbReference type="EMBL" id="JAPVES010000024">
    <property type="protein sequence ID" value="MCZ3371370.1"/>
    <property type="molecule type" value="Genomic_DNA"/>
</dbReference>
<keyword evidence="9" id="KW-1185">Reference proteome</keyword>
<dbReference type="InterPro" id="IPR002797">
    <property type="entry name" value="Polysacc_synth"/>
</dbReference>
<evidence type="ECO:0000256" key="3">
    <source>
        <dbReference type="ARBA" id="ARBA00022692"/>
    </source>
</evidence>
<evidence type="ECO:0000313" key="9">
    <source>
        <dbReference type="Proteomes" id="UP001068021"/>
    </source>
</evidence>
<feature type="transmembrane region" description="Helical" evidence="6">
    <location>
        <begin position="225"/>
        <end position="250"/>
    </location>
</feature>
<dbReference type="AlphaFoldDB" id="A0A9E5DLR0"/>
<feature type="transmembrane region" description="Helical" evidence="6">
    <location>
        <begin position="270"/>
        <end position="288"/>
    </location>
</feature>
<dbReference type="Proteomes" id="UP001074446">
    <property type="component" value="Unassembled WGS sequence"/>
</dbReference>
<dbReference type="Pfam" id="PF01943">
    <property type="entry name" value="Polysacc_synt"/>
    <property type="match status" value="1"/>
</dbReference>
<evidence type="ECO:0000313" key="8">
    <source>
        <dbReference type="EMBL" id="MCZ3371370.1"/>
    </source>
</evidence>
<protein>
    <submittedName>
        <fullName evidence="7">Oligosaccharide flippase family protein</fullName>
    </submittedName>
</protein>
<evidence type="ECO:0000256" key="1">
    <source>
        <dbReference type="ARBA" id="ARBA00004651"/>
    </source>
</evidence>
<keyword evidence="3 6" id="KW-0812">Transmembrane</keyword>
<dbReference type="InterPro" id="IPR050833">
    <property type="entry name" value="Poly_Biosynth_Transport"/>
</dbReference>
<dbReference type="PANTHER" id="PTHR30250:SF21">
    <property type="entry name" value="LIPID II FLIPPASE MURJ"/>
    <property type="match status" value="1"/>
</dbReference>
<feature type="transmembrane region" description="Helical" evidence="6">
    <location>
        <begin position="150"/>
        <end position="171"/>
    </location>
</feature>
<dbReference type="EMBL" id="JAPVER010000020">
    <property type="protein sequence ID" value="MCZ3365905.1"/>
    <property type="molecule type" value="Genomic_DNA"/>
</dbReference>
<feature type="transmembrane region" description="Helical" evidence="6">
    <location>
        <begin position="309"/>
        <end position="333"/>
    </location>
</feature>
<evidence type="ECO:0000256" key="4">
    <source>
        <dbReference type="ARBA" id="ARBA00022989"/>
    </source>
</evidence>
<dbReference type="PANTHER" id="PTHR30250">
    <property type="entry name" value="PST FAMILY PREDICTED COLANIC ACID TRANSPORTER"/>
    <property type="match status" value="1"/>
</dbReference>
<dbReference type="CDD" id="cd13128">
    <property type="entry name" value="MATE_Wzx_like"/>
    <property type="match status" value="1"/>
</dbReference>
<dbReference type="GO" id="GO:0005886">
    <property type="term" value="C:plasma membrane"/>
    <property type="evidence" value="ECO:0007669"/>
    <property type="project" value="UniProtKB-SubCell"/>
</dbReference>
<feature type="transmembrane region" description="Helical" evidence="6">
    <location>
        <begin position="432"/>
        <end position="452"/>
    </location>
</feature>
<keyword evidence="2" id="KW-1003">Cell membrane</keyword>
<feature type="transmembrane region" description="Helical" evidence="6">
    <location>
        <begin position="374"/>
        <end position="394"/>
    </location>
</feature>
<keyword evidence="5 6" id="KW-0472">Membrane</keyword>
<evidence type="ECO:0000313" key="7">
    <source>
        <dbReference type="EMBL" id="MCZ3365905.1"/>
    </source>
</evidence>
<feature type="transmembrane region" description="Helical" evidence="6">
    <location>
        <begin position="177"/>
        <end position="198"/>
    </location>
</feature>
<organism evidence="7 9">
    <name type="scientific">Methanobacterium veterum</name>
    <dbReference type="NCBI Taxonomy" id="408577"/>
    <lineage>
        <taxon>Archaea</taxon>
        <taxon>Methanobacteriati</taxon>
        <taxon>Methanobacteriota</taxon>
        <taxon>Methanomada group</taxon>
        <taxon>Methanobacteria</taxon>
        <taxon>Methanobacteriales</taxon>
        <taxon>Methanobacteriaceae</taxon>
        <taxon>Methanobacterium</taxon>
    </lineage>
</organism>
<evidence type="ECO:0000256" key="2">
    <source>
        <dbReference type="ARBA" id="ARBA00022475"/>
    </source>
</evidence>
<feature type="transmembrane region" description="Helical" evidence="6">
    <location>
        <begin position="50"/>
        <end position="68"/>
    </location>
</feature>
<accession>A0A9E5DLR0</accession>
<feature type="transmembrane region" description="Helical" evidence="6">
    <location>
        <begin position="339"/>
        <end position="362"/>
    </location>
</feature>
<feature type="transmembrane region" description="Helical" evidence="6">
    <location>
        <begin position="118"/>
        <end position="138"/>
    </location>
</feature>
<feature type="transmembrane region" description="Helical" evidence="6">
    <location>
        <begin position="458"/>
        <end position="480"/>
    </location>
</feature>
<evidence type="ECO:0000256" key="6">
    <source>
        <dbReference type="SAM" id="Phobius"/>
    </source>
</evidence>
<name>A0A9E5DLR0_9EURY</name>
<comment type="caution">
    <text evidence="7">The sequence shown here is derived from an EMBL/GenBank/DDBJ whole genome shotgun (WGS) entry which is preliminary data.</text>
</comment>
<proteinExistence type="predicted"/>